<keyword evidence="1" id="KW-0812">Transmembrane</keyword>
<organism evidence="2 3">
    <name type="scientific">Aliikangiella marina</name>
    <dbReference type="NCBI Taxonomy" id="1712262"/>
    <lineage>
        <taxon>Bacteria</taxon>
        <taxon>Pseudomonadati</taxon>
        <taxon>Pseudomonadota</taxon>
        <taxon>Gammaproteobacteria</taxon>
        <taxon>Oceanospirillales</taxon>
        <taxon>Pleioneaceae</taxon>
        <taxon>Aliikangiella</taxon>
    </lineage>
</organism>
<dbReference type="EMBL" id="VIKR01000007">
    <property type="protein sequence ID" value="TQV70999.1"/>
    <property type="molecule type" value="Genomic_DNA"/>
</dbReference>
<sequence length="154" mass="18211">MKKQSLKDIKNTRQLIDNRTPELWLELVSQMDMMHKIIKELSLYFGYLFFIPHPTYEELSNEKNQNDNKLARYRLYLVLFSFLAFLFALVEHLPFDFLKENSTRGFGSDLLAVVALCSGILIFIAISNAIWVWLMRAFKLLDEDVILRVIRYGR</sequence>
<comment type="caution">
    <text evidence="2">The sequence shown here is derived from an EMBL/GenBank/DDBJ whole genome shotgun (WGS) entry which is preliminary data.</text>
</comment>
<evidence type="ECO:0000313" key="3">
    <source>
        <dbReference type="Proteomes" id="UP000317839"/>
    </source>
</evidence>
<proteinExistence type="predicted"/>
<keyword evidence="1" id="KW-1133">Transmembrane helix</keyword>
<keyword evidence="3" id="KW-1185">Reference proteome</keyword>
<evidence type="ECO:0000313" key="2">
    <source>
        <dbReference type="EMBL" id="TQV70999.1"/>
    </source>
</evidence>
<feature type="transmembrane region" description="Helical" evidence="1">
    <location>
        <begin position="110"/>
        <end position="134"/>
    </location>
</feature>
<dbReference type="Proteomes" id="UP000317839">
    <property type="component" value="Unassembled WGS sequence"/>
</dbReference>
<reference evidence="2 3" key="1">
    <citation type="submission" date="2019-06" db="EMBL/GenBank/DDBJ databases">
        <title>Draft genome of Aliikangiella marina GYP-15.</title>
        <authorList>
            <person name="Wang G."/>
        </authorList>
    </citation>
    <scope>NUCLEOTIDE SEQUENCE [LARGE SCALE GENOMIC DNA]</scope>
    <source>
        <strain evidence="2 3">GYP-15</strain>
    </source>
</reference>
<feature type="transmembrane region" description="Helical" evidence="1">
    <location>
        <begin position="73"/>
        <end position="90"/>
    </location>
</feature>
<gene>
    <name evidence="2" type="ORF">FLL45_21980</name>
</gene>
<accession>A0A545T1C9</accession>
<evidence type="ECO:0000256" key="1">
    <source>
        <dbReference type="SAM" id="Phobius"/>
    </source>
</evidence>
<dbReference type="RefSeq" id="WP_142944216.1">
    <property type="nucleotide sequence ID" value="NZ_VIKR01000007.1"/>
</dbReference>
<name>A0A545T1C9_9GAMM</name>
<protein>
    <submittedName>
        <fullName evidence="2">Uncharacterized protein</fullName>
    </submittedName>
</protein>
<keyword evidence="1" id="KW-0472">Membrane</keyword>
<dbReference type="AlphaFoldDB" id="A0A545T1C9"/>